<gene>
    <name evidence="2" type="ORF">HII31_02415</name>
</gene>
<dbReference type="PANTHER" id="PTHR47031">
    <property type="entry name" value="SAP DNA-BINDING DOMAIN-CONTAINING PROTEIN"/>
    <property type="match status" value="1"/>
</dbReference>
<evidence type="ECO:0000256" key="1">
    <source>
        <dbReference type="SAM" id="MobiDB-lite"/>
    </source>
</evidence>
<dbReference type="Proteomes" id="UP000660729">
    <property type="component" value="Unassembled WGS sequence"/>
</dbReference>
<feature type="compositionally biased region" description="Low complexity" evidence="1">
    <location>
        <begin position="366"/>
        <end position="377"/>
    </location>
</feature>
<feature type="compositionally biased region" description="Basic and acidic residues" evidence="1">
    <location>
        <begin position="94"/>
        <end position="104"/>
    </location>
</feature>
<protein>
    <submittedName>
        <fullName evidence="2">Apoptotic chromatin condensation inducer in the nucleus</fullName>
    </submittedName>
</protein>
<feature type="compositionally biased region" description="Basic and acidic residues" evidence="1">
    <location>
        <begin position="39"/>
        <end position="54"/>
    </location>
</feature>
<feature type="compositionally biased region" description="Basic and acidic residues" evidence="1">
    <location>
        <begin position="483"/>
        <end position="496"/>
    </location>
</feature>
<dbReference type="InterPro" id="IPR034257">
    <property type="entry name" value="Acinus_RRM"/>
</dbReference>
<accession>A0A8H6VL21</accession>
<evidence type="ECO:0000313" key="3">
    <source>
        <dbReference type="Proteomes" id="UP000660729"/>
    </source>
</evidence>
<dbReference type="EMBL" id="JABCIY010000027">
    <property type="protein sequence ID" value="KAF7196348.1"/>
    <property type="molecule type" value="Genomic_DNA"/>
</dbReference>
<name>A0A8H6VL21_9PEZI</name>
<dbReference type="InterPro" id="IPR035979">
    <property type="entry name" value="RBD_domain_sf"/>
</dbReference>
<dbReference type="PANTHER" id="PTHR47031:SF3">
    <property type="entry name" value="SAP DOMAIN-CONTAINING PROTEIN"/>
    <property type="match status" value="1"/>
</dbReference>
<organism evidence="2 3">
    <name type="scientific">Pseudocercospora fuligena</name>
    <dbReference type="NCBI Taxonomy" id="685502"/>
    <lineage>
        <taxon>Eukaryota</taxon>
        <taxon>Fungi</taxon>
        <taxon>Dikarya</taxon>
        <taxon>Ascomycota</taxon>
        <taxon>Pezizomycotina</taxon>
        <taxon>Dothideomycetes</taxon>
        <taxon>Dothideomycetidae</taxon>
        <taxon>Mycosphaerellales</taxon>
        <taxon>Mycosphaerellaceae</taxon>
        <taxon>Pseudocercospora</taxon>
    </lineage>
</organism>
<dbReference type="GO" id="GO:0003676">
    <property type="term" value="F:nucleic acid binding"/>
    <property type="evidence" value="ECO:0007669"/>
    <property type="project" value="InterPro"/>
</dbReference>
<feature type="compositionally biased region" description="Acidic residues" evidence="1">
    <location>
        <begin position="84"/>
        <end position="93"/>
    </location>
</feature>
<dbReference type="SUPFAM" id="SSF54928">
    <property type="entry name" value="RNA-binding domain, RBD"/>
    <property type="match status" value="1"/>
</dbReference>
<dbReference type="CDD" id="cd12432">
    <property type="entry name" value="RRM_ACINU"/>
    <property type="match status" value="1"/>
</dbReference>
<evidence type="ECO:0000313" key="2">
    <source>
        <dbReference type="EMBL" id="KAF7196348.1"/>
    </source>
</evidence>
<dbReference type="OrthoDB" id="5348404at2759"/>
<sequence length="502" mass="55325">MTDCDKLKVADLKDLVKERGITSTGLKLKQQFIDALEAEDAKDGSAEGGHPGEREEVETAAEEKADVPAETAGENGNGNTANAEEQEAGDMEEDRAGSDAEVSNKRKRRSATPPLSDETVSKKLKTADEEPVKLPEDVAARAPVPMDQDTEGEKKVLPYGSSDDVVEMKDAEADIAITQADDAAGEKHSEPLPNADEDEDMEVDASSPPSRHPITRALYINNLIRPLKPEHLREHLLAASSSDDSIIEIFHLDKLRTHAFVLFSSKSVAVRVRAALHEKVWPDEPQRKALWVDYIPNEKVQDWIDTEANREARNVRWEVVYEDSDSGVIASLQDVAMTGRKPSNAGGPSSMRPPARHGEGMPNAPSGPRRQSSQSIQPPTPQRERVAQSKSFDSLDANYKFTESKPKIYYQPVPQELVESRLQELAQGTSRDWDDRQADPSLYAEGELRRYTFEDGDRLVDGGADFGLFGRRPAVRGGFRGRGRGDRGGIRGDHYRGGGARR</sequence>
<feature type="region of interest" description="Disordered" evidence="1">
    <location>
        <begin position="179"/>
        <end position="212"/>
    </location>
</feature>
<feature type="region of interest" description="Disordered" evidence="1">
    <location>
        <begin position="338"/>
        <end position="392"/>
    </location>
</feature>
<keyword evidence="3" id="KW-1185">Reference proteome</keyword>
<comment type="caution">
    <text evidence="2">The sequence shown here is derived from an EMBL/GenBank/DDBJ whole genome shotgun (WGS) entry which is preliminary data.</text>
</comment>
<proteinExistence type="predicted"/>
<dbReference type="Gene3D" id="1.10.720.30">
    <property type="entry name" value="SAP domain"/>
    <property type="match status" value="1"/>
</dbReference>
<feature type="compositionally biased region" description="Low complexity" evidence="1">
    <location>
        <begin position="69"/>
        <end position="83"/>
    </location>
</feature>
<feature type="region of interest" description="Disordered" evidence="1">
    <location>
        <begin position="39"/>
        <end position="159"/>
    </location>
</feature>
<dbReference type="InterPro" id="IPR036361">
    <property type="entry name" value="SAP_dom_sf"/>
</dbReference>
<feature type="region of interest" description="Disordered" evidence="1">
    <location>
        <begin position="477"/>
        <end position="502"/>
    </location>
</feature>
<feature type="compositionally biased region" description="Basic and acidic residues" evidence="1">
    <location>
        <begin position="119"/>
        <end position="139"/>
    </location>
</feature>
<reference evidence="2" key="1">
    <citation type="submission" date="2020-04" db="EMBL/GenBank/DDBJ databases">
        <title>Draft genome resource of the tomato pathogen Pseudocercospora fuligena.</title>
        <authorList>
            <person name="Zaccaron A."/>
        </authorList>
    </citation>
    <scope>NUCLEOTIDE SEQUENCE</scope>
    <source>
        <strain evidence="2">PF001</strain>
    </source>
</reference>
<dbReference type="AlphaFoldDB" id="A0A8H6VL21"/>